<comment type="caution">
    <text evidence="4">The sequence shown here is derived from an EMBL/GenBank/DDBJ whole genome shotgun (WGS) entry which is preliminary data.</text>
</comment>
<name>A0A5D4TRY6_9BACI</name>
<dbReference type="PROSITE" id="PS00893">
    <property type="entry name" value="NUDIX_BOX"/>
    <property type="match status" value="1"/>
</dbReference>
<dbReference type="InterPro" id="IPR015797">
    <property type="entry name" value="NUDIX_hydrolase-like_dom_sf"/>
</dbReference>
<evidence type="ECO:0000313" key="4">
    <source>
        <dbReference type="EMBL" id="TYS76994.1"/>
    </source>
</evidence>
<proteinExistence type="inferred from homology"/>
<dbReference type="RefSeq" id="WP_148992211.1">
    <property type="nucleotide sequence ID" value="NZ_VTEW01000011.1"/>
</dbReference>
<dbReference type="EMBL" id="VTEW01000011">
    <property type="protein sequence ID" value="TYS76994.1"/>
    <property type="molecule type" value="Genomic_DNA"/>
</dbReference>
<dbReference type="InterPro" id="IPR020084">
    <property type="entry name" value="NUDIX_hydrolase_CS"/>
</dbReference>
<dbReference type="InterPro" id="IPR000086">
    <property type="entry name" value="NUDIX_hydrolase_dom"/>
</dbReference>
<reference evidence="4 5" key="1">
    <citation type="submission" date="2019-08" db="EMBL/GenBank/DDBJ databases">
        <title>Bacillus genomes from the desert of Cuatro Cienegas, Coahuila.</title>
        <authorList>
            <person name="Olmedo-Alvarez G."/>
        </authorList>
    </citation>
    <scope>NUCLEOTIDE SEQUENCE [LARGE SCALE GENOMIC DNA]</scope>
    <source>
        <strain evidence="4 5">CH451a_14T</strain>
    </source>
</reference>
<protein>
    <submittedName>
        <fullName evidence="4">NUDIX hydrolase</fullName>
    </submittedName>
</protein>
<dbReference type="SUPFAM" id="SSF55811">
    <property type="entry name" value="Nudix"/>
    <property type="match status" value="1"/>
</dbReference>
<dbReference type="PANTHER" id="PTHR43736">
    <property type="entry name" value="ADP-RIBOSE PYROPHOSPHATASE"/>
    <property type="match status" value="1"/>
</dbReference>
<dbReference type="CDD" id="cd04686">
    <property type="entry name" value="NUDIX_Hydrolase"/>
    <property type="match status" value="1"/>
</dbReference>
<dbReference type="Proteomes" id="UP000325054">
    <property type="component" value="Unassembled WGS sequence"/>
</dbReference>
<sequence length="174" mass="20082">MELLKKTHRAFGVYGICTEDDRLLVINKSRGPYIHRFDLPGGSLEESEGLTEAMKREFTEETGLTVEIKEQVGVQDFIFPIEWKDFTHIHHIAVFYLVKRTGGELAEPEQFDGQDSSGAEWISMEEATADNSSPLVLKALEWLRNRELDLETHRFENWVIRDSKSELKSKLRKA</sequence>
<dbReference type="AlphaFoldDB" id="A0A5D4TRY6"/>
<keyword evidence="2 4" id="KW-0378">Hydrolase</keyword>
<evidence type="ECO:0000256" key="1">
    <source>
        <dbReference type="ARBA" id="ARBA00005582"/>
    </source>
</evidence>
<feature type="domain" description="Nudix hydrolase" evidence="3">
    <location>
        <begin position="6"/>
        <end position="144"/>
    </location>
</feature>
<evidence type="ECO:0000259" key="3">
    <source>
        <dbReference type="PROSITE" id="PS51462"/>
    </source>
</evidence>
<comment type="similarity">
    <text evidence="1">Belongs to the Nudix hydrolase family.</text>
</comment>
<dbReference type="PROSITE" id="PS51462">
    <property type="entry name" value="NUDIX"/>
    <property type="match status" value="1"/>
</dbReference>
<accession>A0A5D4TRY6</accession>
<evidence type="ECO:0000313" key="5">
    <source>
        <dbReference type="Proteomes" id="UP000325054"/>
    </source>
</evidence>
<dbReference type="PANTHER" id="PTHR43736:SF1">
    <property type="entry name" value="DIHYDRONEOPTERIN TRIPHOSPHATE DIPHOSPHATASE"/>
    <property type="match status" value="1"/>
</dbReference>
<evidence type="ECO:0000256" key="2">
    <source>
        <dbReference type="ARBA" id="ARBA00022801"/>
    </source>
</evidence>
<dbReference type="GO" id="GO:0016787">
    <property type="term" value="F:hydrolase activity"/>
    <property type="evidence" value="ECO:0007669"/>
    <property type="project" value="UniProtKB-KW"/>
</dbReference>
<gene>
    <name evidence="4" type="ORF">FZC80_14205</name>
</gene>
<organism evidence="4 5">
    <name type="scientific">Rossellomorea aquimaris</name>
    <dbReference type="NCBI Taxonomy" id="189382"/>
    <lineage>
        <taxon>Bacteria</taxon>
        <taxon>Bacillati</taxon>
        <taxon>Bacillota</taxon>
        <taxon>Bacilli</taxon>
        <taxon>Bacillales</taxon>
        <taxon>Bacillaceae</taxon>
        <taxon>Rossellomorea</taxon>
    </lineage>
</organism>
<dbReference type="Pfam" id="PF00293">
    <property type="entry name" value="NUDIX"/>
    <property type="match status" value="1"/>
</dbReference>
<dbReference type="OrthoDB" id="369191at2"/>
<dbReference type="Gene3D" id="3.90.79.10">
    <property type="entry name" value="Nucleoside Triphosphate Pyrophosphohydrolase"/>
    <property type="match status" value="1"/>
</dbReference>